<feature type="domain" description="Peptidase M28" evidence="2">
    <location>
        <begin position="222"/>
        <end position="395"/>
    </location>
</feature>
<reference evidence="3 4" key="1">
    <citation type="journal article" date="2024" name="Front. Microbiol.">
        <title>Novel thermophilic genera Geochorda gen. nov. and Carboxydochorda gen. nov. from the deep terrestrial subsurface reveal the ecophysiological diversity in the class Limnochordia.</title>
        <authorList>
            <person name="Karnachuk O.V."/>
            <person name="Lukina A.P."/>
            <person name="Avakyan M.R."/>
            <person name="Kadnikov V.V."/>
            <person name="Begmatov S."/>
            <person name="Beletsky A.V."/>
            <person name="Vlasova K.G."/>
            <person name="Novikov A.A."/>
            <person name="Shcherbakova V.A."/>
            <person name="Mardanov A.V."/>
            <person name="Ravin N.V."/>
        </authorList>
    </citation>
    <scope>NUCLEOTIDE SEQUENCE [LARGE SCALE GENOMIC DNA]</scope>
    <source>
        <strain evidence="3 4">L945</strain>
    </source>
</reference>
<proteinExistence type="predicted"/>
<feature type="transmembrane region" description="Helical" evidence="1">
    <location>
        <begin position="161"/>
        <end position="186"/>
    </location>
</feature>
<sequence length="408" mass="43702">MGVWEYLEGITRWPHRGSTSRFEQEAARWLEATLAGMGYRVRIQEFRAPAATLYAGPPLVGLIVVLMAALSLAAGASWVRAVAALVALAAVAVLIEEARLGSPALDLLLPRRPSQNVLADEPDRPDGERPPGGPQIVVVAHYDTQRGSWLFSPPMRPFLALFFRVAYGALALVLVGLMAGAVAGWVAPGWGAWRWIVGIGLGFSVVCLGFLALSGLFGRPVNGANDNGSGVAVALALARRWAGRGLPGVRLRFLFTGSEETGTRGMWAYLRAEGAARGDKAAQSKDEIFFVNVDNVGGGRLRALLNEGMLVPLGCGDRMRAVAERLAGPQTWSLWPRMLLLSTDGGPAVQHGYEALTFIGLEDGGGIPHYHWFSDIIQHVDRAHLERVSSAVALYVEALAADVGRDRG</sequence>
<dbReference type="Proteomes" id="UP001332192">
    <property type="component" value="Chromosome"/>
</dbReference>
<dbReference type="SUPFAM" id="SSF53187">
    <property type="entry name" value="Zn-dependent exopeptidases"/>
    <property type="match status" value="1"/>
</dbReference>
<feature type="transmembrane region" description="Helical" evidence="1">
    <location>
        <begin position="50"/>
        <end position="72"/>
    </location>
</feature>
<accession>A0ABZ1BXH9</accession>
<gene>
    <name evidence="3" type="ORF">U7230_15045</name>
</gene>
<organism evidence="3 4">
    <name type="scientific">Carboxydichorda subterranea</name>
    <dbReference type="NCBI Taxonomy" id="3109565"/>
    <lineage>
        <taxon>Bacteria</taxon>
        <taxon>Bacillati</taxon>
        <taxon>Bacillota</taxon>
        <taxon>Limnochordia</taxon>
        <taxon>Limnochordales</taxon>
        <taxon>Geochordaceae</taxon>
        <taxon>Carboxydichorda</taxon>
    </lineage>
</organism>
<keyword evidence="1" id="KW-0812">Transmembrane</keyword>
<dbReference type="RefSeq" id="WP_324716647.1">
    <property type="nucleotide sequence ID" value="NZ_CP141615.1"/>
</dbReference>
<dbReference type="EMBL" id="CP141615">
    <property type="protein sequence ID" value="WRP17376.1"/>
    <property type="molecule type" value="Genomic_DNA"/>
</dbReference>
<evidence type="ECO:0000259" key="2">
    <source>
        <dbReference type="Pfam" id="PF04389"/>
    </source>
</evidence>
<keyword evidence="1" id="KW-0472">Membrane</keyword>
<feature type="transmembrane region" description="Helical" evidence="1">
    <location>
        <begin position="78"/>
        <end position="95"/>
    </location>
</feature>
<evidence type="ECO:0000313" key="3">
    <source>
        <dbReference type="EMBL" id="WRP17376.1"/>
    </source>
</evidence>
<dbReference type="InterPro" id="IPR007484">
    <property type="entry name" value="Peptidase_M28"/>
</dbReference>
<evidence type="ECO:0000313" key="4">
    <source>
        <dbReference type="Proteomes" id="UP001332192"/>
    </source>
</evidence>
<dbReference type="Gene3D" id="3.40.630.10">
    <property type="entry name" value="Zn peptidases"/>
    <property type="match status" value="1"/>
</dbReference>
<evidence type="ECO:0000256" key="1">
    <source>
        <dbReference type="SAM" id="Phobius"/>
    </source>
</evidence>
<protein>
    <submittedName>
        <fullName evidence="3">M28 family peptidase</fullName>
    </submittedName>
</protein>
<dbReference type="Pfam" id="PF04389">
    <property type="entry name" value="Peptidase_M28"/>
    <property type="match status" value="1"/>
</dbReference>
<name>A0ABZ1BXH9_9FIRM</name>
<feature type="transmembrane region" description="Helical" evidence="1">
    <location>
        <begin position="192"/>
        <end position="213"/>
    </location>
</feature>
<keyword evidence="1" id="KW-1133">Transmembrane helix</keyword>
<keyword evidence="4" id="KW-1185">Reference proteome</keyword>